<dbReference type="InterPro" id="IPR032319">
    <property type="entry name" value="CLP1_P"/>
</dbReference>
<dbReference type="GeneID" id="28495687"/>
<evidence type="ECO:0000256" key="4">
    <source>
        <dbReference type="ARBA" id="ARBA00022741"/>
    </source>
</evidence>
<evidence type="ECO:0000256" key="1">
    <source>
        <dbReference type="ARBA" id="ARBA00001968"/>
    </source>
</evidence>
<evidence type="ECO:0000256" key="7">
    <source>
        <dbReference type="ARBA" id="ARBA00024737"/>
    </source>
</evidence>
<dbReference type="GO" id="GO:0006396">
    <property type="term" value="P:RNA processing"/>
    <property type="evidence" value="ECO:0007669"/>
    <property type="project" value="InterPro"/>
</dbReference>
<proteinExistence type="predicted"/>
<dbReference type="PANTHER" id="PTHR12755:SF3">
    <property type="entry name" value="POLYNUCLEOTIDE 5'-HYDROXYL-KINASE NOL9"/>
    <property type="match status" value="1"/>
</dbReference>
<dbReference type="KEGG" id="tpie:A7C91_05795"/>
<name>A0A172WH89_9EURY</name>
<dbReference type="GO" id="GO:0005524">
    <property type="term" value="F:ATP binding"/>
    <property type="evidence" value="ECO:0007669"/>
    <property type="project" value="UniProtKB-KW"/>
</dbReference>
<dbReference type="RefSeq" id="WP_068665716.1">
    <property type="nucleotide sequence ID" value="NZ_CP015520.1"/>
</dbReference>
<dbReference type="Pfam" id="PF16575">
    <property type="entry name" value="CLP1_P"/>
    <property type="match status" value="1"/>
</dbReference>
<evidence type="ECO:0000256" key="2">
    <source>
        <dbReference type="ARBA" id="ARBA00012157"/>
    </source>
</evidence>
<sequence>MNKATYTEDVPEDRFELLERIASEDKPLKVMLIGGTDSGKTTLLTFLANGLLELGFRVAVIDSDVGQKGILPPATLSLAFPEERFKSLGDLRGVAHYFIGTTSPGQYAGEMAVGVRRLTDIAINEADVVLIDTTGFVTGPGLEMKRLKVELIKPELTLLLERTDELSHLRKVLAPYTEIIDLSVSQKAREHSQEERREVRKEKWKTYFSNGELIEVDLKKIAPTGTEMFLGRPLTSEEKDLLAALFKWLVIAGWKNERYTVVKADMESFPRHYSKSVIHTVDFEKLSNLLVGFIDGDGLCLGVGIFKWVNFSEMKAQVLTPLTPEELEKALELRFGRIRVIETGEELGLLQRKEL</sequence>
<keyword evidence="4" id="KW-0547">Nucleotide-binding</keyword>
<evidence type="ECO:0000256" key="3">
    <source>
        <dbReference type="ARBA" id="ARBA00022679"/>
    </source>
</evidence>
<evidence type="ECO:0000313" key="11">
    <source>
        <dbReference type="EMBL" id="ANF22739.1"/>
    </source>
</evidence>
<dbReference type="PANTHER" id="PTHR12755">
    <property type="entry name" value="CLEAVAGE/POLYADENYLATION FACTOR IA SUBUNIT CLP1P"/>
    <property type="match status" value="1"/>
</dbReference>
<evidence type="ECO:0000313" key="12">
    <source>
        <dbReference type="Proteomes" id="UP000076969"/>
    </source>
</evidence>
<organism evidence="11 12">
    <name type="scientific">Thermococcus piezophilus</name>
    <dbReference type="NCBI Taxonomy" id="1712654"/>
    <lineage>
        <taxon>Archaea</taxon>
        <taxon>Methanobacteriati</taxon>
        <taxon>Methanobacteriota</taxon>
        <taxon>Thermococci</taxon>
        <taxon>Thermococcales</taxon>
        <taxon>Thermococcaceae</taxon>
        <taxon>Thermococcus</taxon>
    </lineage>
</organism>
<comment type="catalytic activity">
    <reaction evidence="9">
        <text>a 5'-end dephospho-2'-deoxyribonucleoside-DNA + ATP = a 5'-end 5'-phospho-2'-deoxyribonucleoside-DNA + ADP + H(+)</text>
        <dbReference type="Rhea" id="RHEA:15669"/>
        <dbReference type="Rhea" id="RHEA-COMP:13180"/>
        <dbReference type="Rhea" id="RHEA-COMP:13184"/>
        <dbReference type="ChEBI" id="CHEBI:15378"/>
        <dbReference type="ChEBI" id="CHEBI:30616"/>
        <dbReference type="ChEBI" id="CHEBI:136412"/>
        <dbReference type="ChEBI" id="CHEBI:136416"/>
        <dbReference type="ChEBI" id="CHEBI:456216"/>
        <dbReference type="EC" id="2.7.1.78"/>
    </reaction>
</comment>
<evidence type="ECO:0000259" key="10">
    <source>
        <dbReference type="Pfam" id="PF16575"/>
    </source>
</evidence>
<evidence type="ECO:0000256" key="6">
    <source>
        <dbReference type="ARBA" id="ARBA00022840"/>
    </source>
</evidence>
<dbReference type="InterPro" id="IPR045116">
    <property type="entry name" value="Clp1/Grc3"/>
</dbReference>
<keyword evidence="3" id="KW-0808">Transferase</keyword>
<dbReference type="AlphaFoldDB" id="A0A172WH89"/>
<dbReference type="GO" id="GO:0051734">
    <property type="term" value="F:ATP-dependent polynucleotide 5'-hydroxyl-kinase activity"/>
    <property type="evidence" value="ECO:0007669"/>
    <property type="project" value="UniProtKB-EC"/>
</dbReference>
<reference evidence="12" key="1">
    <citation type="journal article" date="2016" name="Syst. Appl. Microbiol.">
        <title>Thermococcus piezophilus sp. nov., a novel hyperthermophilic and piezophilic archaeon with a broad pressure range for growth, isolated from a deepest hydrothermal vent at the Mid-Cayman Rise.</title>
        <authorList>
            <person name="Dalmasso C."/>
            <person name="Oger P."/>
            <person name="Selva G."/>
            <person name="Courtine D."/>
            <person name="L'Haridon S."/>
            <person name="Garlaschelli A."/>
            <person name="Roussel E."/>
            <person name="Miyazaki J."/>
            <person name="Reveillaud J."/>
            <person name="Jebbar M."/>
            <person name="Takai K."/>
            <person name="Maignien L."/>
            <person name="Alain K."/>
        </authorList>
    </citation>
    <scope>NUCLEOTIDE SEQUENCE [LARGE SCALE GENOMIC DNA]</scope>
    <source>
        <strain evidence="12">CDGS</strain>
    </source>
</reference>
<evidence type="ECO:0000256" key="8">
    <source>
        <dbReference type="ARBA" id="ARBA00044641"/>
    </source>
</evidence>
<dbReference type="Proteomes" id="UP000076969">
    <property type="component" value="Chromosome"/>
</dbReference>
<protein>
    <recommendedName>
        <fullName evidence="2">polynucleotide 5'-hydroxyl-kinase</fullName>
        <ecNumber evidence="2">2.7.1.78</ecNumber>
    </recommendedName>
</protein>
<comment type="catalytic activity">
    <reaction evidence="8">
        <text>a 5'-end dephospho-ribonucleoside-RNA + ATP = a 5'-end 5'-phospho-ribonucleoside-RNA + ADP + H(+)</text>
        <dbReference type="Rhea" id="RHEA:54580"/>
        <dbReference type="Rhea" id="RHEA-COMP:13936"/>
        <dbReference type="Rhea" id="RHEA-COMP:15179"/>
        <dbReference type="ChEBI" id="CHEBI:15378"/>
        <dbReference type="ChEBI" id="CHEBI:30616"/>
        <dbReference type="ChEBI" id="CHEBI:138282"/>
        <dbReference type="ChEBI" id="CHEBI:138284"/>
        <dbReference type="ChEBI" id="CHEBI:456216"/>
        <dbReference type="EC" id="2.7.1.78"/>
    </reaction>
</comment>
<accession>A0A172WH89</accession>
<dbReference type="Gene3D" id="3.40.50.300">
    <property type="entry name" value="P-loop containing nucleotide triphosphate hydrolases"/>
    <property type="match status" value="1"/>
</dbReference>
<dbReference type="EC" id="2.7.1.78" evidence="2"/>
<dbReference type="EMBL" id="CP015520">
    <property type="protein sequence ID" value="ANF22739.1"/>
    <property type="molecule type" value="Genomic_DNA"/>
</dbReference>
<keyword evidence="5" id="KW-0418">Kinase</keyword>
<gene>
    <name evidence="11" type="ORF">A7C91_05795</name>
</gene>
<keyword evidence="6" id="KW-0067">ATP-binding</keyword>
<evidence type="ECO:0000256" key="5">
    <source>
        <dbReference type="ARBA" id="ARBA00022777"/>
    </source>
</evidence>
<comment type="cofactor">
    <cofactor evidence="1">
        <name>a divalent metal cation</name>
        <dbReference type="ChEBI" id="CHEBI:60240"/>
    </cofactor>
</comment>
<comment type="function">
    <text evidence="7">Polynucleotide kinase that can phosphorylate the 5'-hydroxyl groups of both single-stranded RNA (ssRNA) and single-stranded DNA (ssDNA). Exhibits a strong preference for ssRNA.</text>
</comment>
<dbReference type="InterPro" id="IPR027417">
    <property type="entry name" value="P-loop_NTPase"/>
</dbReference>
<dbReference type="SUPFAM" id="SSF52540">
    <property type="entry name" value="P-loop containing nucleoside triphosphate hydrolases"/>
    <property type="match status" value="1"/>
</dbReference>
<keyword evidence="12" id="KW-1185">Reference proteome</keyword>
<dbReference type="OrthoDB" id="359472at2157"/>
<evidence type="ECO:0000256" key="9">
    <source>
        <dbReference type="ARBA" id="ARBA00044673"/>
    </source>
</evidence>
<dbReference type="STRING" id="1712654.A7C91_05795"/>
<feature type="domain" description="Clp1 P-loop" evidence="10">
    <location>
        <begin position="34"/>
        <end position="210"/>
    </location>
</feature>